<evidence type="ECO:0000256" key="6">
    <source>
        <dbReference type="ARBA" id="ARBA00023136"/>
    </source>
</evidence>
<comment type="subcellular location">
    <subcellularLocation>
        <location evidence="1">Cell membrane</location>
        <topology evidence="1">Multi-pass membrane protein</topology>
    </subcellularLocation>
</comment>
<dbReference type="AlphaFoldDB" id="A0A9X3YNC0"/>
<feature type="transmembrane region" description="Helical" evidence="8">
    <location>
        <begin position="196"/>
        <end position="214"/>
    </location>
</feature>
<feature type="transmembrane region" description="Helical" evidence="8">
    <location>
        <begin position="108"/>
        <end position="126"/>
    </location>
</feature>
<evidence type="ECO:0000256" key="8">
    <source>
        <dbReference type="SAM" id="Phobius"/>
    </source>
</evidence>
<evidence type="ECO:0000256" key="5">
    <source>
        <dbReference type="ARBA" id="ARBA00022989"/>
    </source>
</evidence>
<dbReference type="GO" id="GO:0005886">
    <property type="term" value="C:plasma membrane"/>
    <property type="evidence" value="ECO:0007669"/>
    <property type="project" value="UniProtKB-SubCell"/>
</dbReference>
<dbReference type="EMBL" id="JAOVZO020000018">
    <property type="protein sequence ID" value="MDC8013913.1"/>
    <property type="molecule type" value="Genomic_DNA"/>
</dbReference>
<keyword evidence="3" id="KW-1003">Cell membrane</keyword>
<reference evidence="9" key="1">
    <citation type="submission" date="2023-02" db="EMBL/GenBank/DDBJ databases">
        <title>Tahibacter soli sp. nov. isolated from soil.</title>
        <authorList>
            <person name="Baek J.H."/>
            <person name="Lee J.K."/>
            <person name="Choi D.G."/>
            <person name="Jeon C.O."/>
        </authorList>
    </citation>
    <scope>NUCLEOTIDE SEQUENCE</scope>
    <source>
        <strain evidence="9">BL</strain>
    </source>
</reference>
<proteinExistence type="inferred from homology"/>
<accession>A0A9X3YNC0</accession>
<feature type="transmembrane region" description="Helical" evidence="8">
    <location>
        <begin position="20"/>
        <end position="40"/>
    </location>
</feature>
<dbReference type="NCBIfam" id="TIGR01065">
    <property type="entry name" value="hlyIII"/>
    <property type="match status" value="1"/>
</dbReference>
<dbReference type="PANTHER" id="PTHR20855:SF3">
    <property type="entry name" value="LD03007P"/>
    <property type="match status" value="1"/>
</dbReference>
<comment type="caution">
    <text evidence="9">The sequence shown here is derived from an EMBL/GenBank/DDBJ whole genome shotgun (WGS) entry which is preliminary data.</text>
</comment>
<evidence type="ECO:0000256" key="4">
    <source>
        <dbReference type="ARBA" id="ARBA00022692"/>
    </source>
</evidence>
<dbReference type="Pfam" id="PF03006">
    <property type="entry name" value="HlyIII"/>
    <property type="match status" value="1"/>
</dbReference>
<keyword evidence="6 8" id="KW-0472">Membrane</keyword>
<keyword evidence="5 8" id="KW-1133">Transmembrane helix</keyword>
<keyword evidence="7" id="KW-0479">Metal-binding</keyword>
<feature type="transmembrane region" description="Helical" evidence="8">
    <location>
        <begin position="46"/>
        <end position="71"/>
    </location>
</feature>
<organism evidence="9 10">
    <name type="scientific">Tahibacter soli</name>
    <dbReference type="NCBI Taxonomy" id="2983605"/>
    <lineage>
        <taxon>Bacteria</taxon>
        <taxon>Pseudomonadati</taxon>
        <taxon>Pseudomonadota</taxon>
        <taxon>Gammaproteobacteria</taxon>
        <taxon>Lysobacterales</taxon>
        <taxon>Rhodanobacteraceae</taxon>
        <taxon>Tahibacter</taxon>
    </lineage>
</organism>
<keyword evidence="4 8" id="KW-0812">Transmembrane</keyword>
<dbReference type="RefSeq" id="WP_263541559.1">
    <property type="nucleotide sequence ID" value="NZ_JAOVZO020000018.1"/>
</dbReference>
<feature type="binding site" evidence="7">
    <location>
        <position position="69"/>
    </location>
    <ligand>
        <name>Zn(2+)</name>
        <dbReference type="ChEBI" id="CHEBI:29105"/>
    </ligand>
</feature>
<name>A0A9X3YNC0_9GAMM</name>
<dbReference type="Proteomes" id="UP001139971">
    <property type="component" value="Unassembled WGS sequence"/>
</dbReference>
<feature type="transmembrane region" description="Helical" evidence="8">
    <location>
        <begin position="138"/>
        <end position="157"/>
    </location>
</feature>
<gene>
    <name evidence="9" type="ORF">OD750_015320</name>
</gene>
<feature type="binding site" evidence="7">
    <location>
        <position position="191"/>
    </location>
    <ligand>
        <name>Zn(2+)</name>
        <dbReference type="ChEBI" id="CHEBI:29105"/>
    </ligand>
</feature>
<feature type="transmembrane region" description="Helical" evidence="8">
    <location>
        <begin position="163"/>
        <end position="184"/>
    </location>
</feature>
<sequence length="219" mass="23533">MNTAMTPRYAFAEEVLSSAIHGIGIVLSIVALTVLVAYAAMHGDAWHVTSVAVFGTTLILLYTASTLYHGIPNEVAKPTLRTLDHIAIYLLIAGTYTPYTLVSLRGPWGWSLFAVVWGLALVGIALELTSLKRLRAPAVALYIGMGWSALAAAGPLIQAVPSGGLWLLFLGGAAYTLGVPFYLWRSLPFSHAIWHGFVLLGSVLHFFSILWYVVPAAPV</sequence>
<evidence type="ECO:0000313" key="9">
    <source>
        <dbReference type="EMBL" id="MDC8013913.1"/>
    </source>
</evidence>
<dbReference type="InterPro" id="IPR005744">
    <property type="entry name" value="Hy-lIII"/>
</dbReference>
<protein>
    <submittedName>
        <fullName evidence="9">Hemolysin III family protein</fullName>
    </submittedName>
</protein>
<dbReference type="GO" id="GO:0046872">
    <property type="term" value="F:metal ion binding"/>
    <property type="evidence" value="ECO:0007669"/>
    <property type="project" value="UniProtKB-KW"/>
</dbReference>
<dbReference type="InterPro" id="IPR004254">
    <property type="entry name" value="AdipoR/HlyIII-related"/>
</dbReference>
<evidence type="ECO:0000256" key="2">
    <source>
        <dbReference type="ARBA" id="ARBA00008488"/>
    </source>
</evidence>
<keyword evidence="7" id="KW-0862">Zinc</keyword>
<evidence type="ECO:0000256" key="3">
    <source>
        <dbReference type="ARBA" id="ARBA00022475"/>
    </source>
</evidence>
<dbReference type="PANTHER" id="PTHR20855">
    <property type="entry name" value="ADIPOR/PROGESTIN RECEPTOR-RELATED"/>
    <property type="match status" value="1"/>
</dbReference>
<comment type="similarity">
    <text evidence="2">Belongs to the UPF0073 (Hly-III) family.</text>
</comment>
<evidence type="ECO:0000256" key="1">
    <source>
        <dbReference type="ARBA" id="ARBA00004651"/>
    </source>
</evidence>
<evidence type="ECO:0000313" key="10">
    <source>
        <dbReference type="Proteomes" id="UP001139971"/>
    </source>
</evidence>
<keyword evidence="10" id="KW-1185">Reference proteome</keyword>
<feature type="transmembrane region" description="Helical" evidence="8">
    <location>
        <begin position="83"/>
        <end position="102"/>
    </location>
</feature>
<evidence type="ECO:0000256" key="7">
    <source>
        <dbReference type="PIRSR" id="PIRSR604254-1"/>
    </source>
</evidence>
<feature type="binding site" evidence="7">
    <location>
        <position position="195"/>
    </location>
    <ligand>
        <name>Zn(2+)</name>
        <dbReference type="ChEBI" id="CHEBI:29105"/>
    </ligand>
</feature>
<dbReference type="GO" id="GO:0140911">
    <property type="term" value="F:pore-forming activity"/>
    <property type="evidence" value="ECO:0007669"/>
    <property type="project" value="InterPro"/>
</dbReference>